<dbReference type="EMBL" id="NISK01000002">
    <property type="protein sequence ID" value="OWQ96777.1"/>
    <property type="molecule type" value="Genomic_DNA"/>
</dbReference>
<protein>
    <recommendedName>
        <fullName evidence="1">HTH cro/C1-type domain-containing protein</fullName>
    </recommendedName>
</protein>
<dbReference type="PROSITE" id="PS50943">
    <property type="entry name" value="HTH_CROC1"/>
    <property type="match status" value="1"/>
</dbReference>
<evidence type="ECO:0000259" key="1">
    <source>
        <dbReference type="PROSITE" id="PS50943"/>
    </source>
</evidence>
<comment type="caution">
    <text evidence="2">The sequence shown here is derived from an EMBL/GenBank/DDBJ whole genome shotgun (WGS) entry which is preliminary data.</text>
</comment>
<evidence type="ECO:0000313" key="2">
    <source>
        <dbReference type="EMBL" id="OWQ96777.1"/>
    </source>
</evidence>
<proteinExistence type="predicted"/>
<dbReference type="RefSeq" id="WP_088440633.1">
    <property type="nucleotide sequence ID" value="NZ_BMMC01000014.1"/>
</dbReference>
<dbReference type="OrthoDB" id="8453032at2"/>
<organism evidence="2 3">
    <name type="scientific">Sphingopyxis bauzanensis</name>
    <dbReference type="NCBI Taxonomy" id="651663"/>
    <lineage>
        <taxon>Bacteria</taxon>
        <taxon>Pseudomonadati</taxon>
        <taxon>Pseudomonadota</taxon>
        <taxon>Alphaproteobacteria</taxon>
        <taxon>Sphingomonadales</taxon>
        <taxon>Sphingomonadaceae</taxon>
        <taxon>Sphingopyxis</taxon>
    </lineage>
</organism>
<reference evidence="2 3" key="1">
    <citation type="journal article" date="2010" name="Int. J. Syst. Evol. Microbiol.">
        <title>Sphingopyxis bauzanensis sp. nov., a psychrophilic bacterium isolated from soil.</title>
        <authorList>
            <person name="Zhang D.C."/>
            <person name="Liu H.C."/>
            <person name="Xin Y.H."/>
            <person name="Zhou Y.G."/>
            <person name="Schinner F."/>
            <person name="Margesin R."/>
        </authorList>
    </citation>
    <scope>NUCLEOTIDE SEQUENCE [LARGE SCALE GENOMIC DNA]</scope>
    <source>
        <strain evidence="2 3">DSM 22271</strain>
    </source>
</reference>
<dbReference type="Pfam" id="PF13744">
    <property type="entry name" value="HTH_37"/>
    <property type="match status" value="1"/>
</dbReference>
<accession>A0A246JUN3</accession>
<dbReference type="GO" id="GO:0003677">
    <property type="term" value="F:DNA binding"/>
    <property type="evidence" value="ECO:0007669"/>
    <property type="project" value="InterPro"/>
</dbReference>
<keyword evidence="3" id="KW-1185">Reference proteome</keyword>
<dbReference type="SUPFAM" id="SSF47413">
    <property type="entry name" value="lambda repressor-like DNA-binding domains"/>
    <property type="match status" value="1"/>
</dbReference>
<dbReference type="Gene3D" id="1.10.260.40">
    <property type="entry name" value="lambda repressor-like DNA-binding domains"/>
    <property type="match status" value="1"/>
</dbReference>
<feature type="domain" description="HTH cro/C1-type" evidence="1">
    <location>
        <begin position="103"/>
        <end position="156"/>
    </location>
</feature>
<name>A0A246JUN3_9SPHN</name>
<dbReference type="CDD" id="cd00093">
    <property type="entry name" value="HTH_XRE"/>
    <property type="match status" value="1"/>
</dbReference>
<sequence>MTHPALPKDIVEFIDALRSEAAAAVEVDAPSKPEGEWWIDLEIDGMHSNVLWQKSLGFGLYVRENGFGGRPQEIYRKAAEAGARVLQLAAQWRKDAKFHALGLKELRHLLGETQDDVAKALNLDQARISKIENGADMKISTLMDFLAAMGGTLELRARFASFEAPIEPVDPVRRIARVRHAA</sequence>
<dbReference type="InterPro" id="IPR010982">
    <property type="entry name" value="Lambda_DNA-bd_dom_sf"/>
</dbReference>
<evidence type="ECO:0000313" key="3">
    <source>
        <dbReference type="Proteomes" id="UP000197361"/>
    </source>
</evidence>
<dbReference type="SMART" id="SM00530">
    <property type="entry name" value="HTH_XRE"/>
    <property type="match status" value="1"/>
</dbReference>
<dbReference type="InterPro" id="IPR001387">
    <property type="entry name" value="Cro/C1-type_HTH"/>
</dbReference>
<dbReference type="InterPro" id="IPR039554">
    <property type="entry name" value="HigA2-like_HTH"/>
</dbReference>
<gene>
    <name evidence="2" type="ORF">CDQ92_06535</name>
</gene>
<dbReference type="Proteomes" id="UP000197361">
    <property type="component" value="Unassembled WGS sequence"/>
</dbReference>
<dbReference type="AlphaFoldDB" id="A0A246JUN3"/>